<comment type="subcellular location">
    <subcellularLocation>
        <location evidence="1">Nucleus</location>
    </subcellularLocation>
</comment>
<dbReference type="InterPro" id="IPR005123">
    <property type="entry name" value="Oxoglu/Fe-dep_dioxygenase_dom"/>
</dbReference>
<gene>
    <name evidence="10" type="ORF">WJX84_000309</name>
</gene>
<sequence length="377" mass="41490">MGQGVPDAQACRRVSAGLGLHVNAGLETFQAYLRIPLVVGPSRLAPHWSYAPSNLFVTRDPARVETVRRNVRAHRVGTLPSVYLIPEFVSHQEEGLLLKHVYSRERWKSLSGRRLQEYGGTVHHKQGLLEAPLPEWMSSLLQRVAAKAGLWRDNMPNHVLLNAYPPGGGIMPHQDGPMYEPCVCILSLGCQATLHFTRKRALEHKVSAQRSLQQQQQQQQQQIHGTANGTASNASYDAALSADNSPVRHAGTDDAEQLLSSTCLSAANCCEVSCAASSTYTSGSSCAVTADQQPPAEDKQTEMSVLLMPRSLLMFQHAAYEDCLHGIDEVLEDVCTQQTDDLTAYGLHSPCTLQRTSERVSLTIRRVPRVRKGLLRL</sequence>
<dbReference type="Gene3D" id="2.60.120.590">
    <property type="entry name" value="Alpha-ketoglutarate-dependent dioxygenase AlkB-like"/>
    <property type="match status" value="1"/>
</dbReference>
<evidence type="ECO:0000256" key="5">
    <source>
        <dbReference type="ARBA" id="ARBA00023002"/>
    </source>
</evidence>
<reference evidence="10 11" key="1">
    <citation type="journal article" date="2024" name="Nat. Commun.">
        <title>Phylogenomics reveals the evolutionary origins of lichenization in chlorophyte algae.</title>
        <authorList>
            <person name="Puginier C."/>
            <person name="Libourel C."/>
            <person name="Otte J."/>
            <person name="Skaloud P."/>
            <person name="Haon M."/>
            <person name="Grisel S."/>
            <person name="Petersen M."/>
            <person name="Berrin J.G."/>
            <person name="Delaux P.M."/>
            <person name="Dal Grande F."/>
            <person name="Keller J."/>
        </authorList>
    </citation>
    <scope>NUCLEOTIDE SEQUENCE [LARGE SCALE GENOMIC DNA]</scope>
    <source>
        <strain evidence="10 11">SAG 2523</strain>
    </source>
</reference>
<dbReference type="InterPro" id="IPR027450">
    <property type="entry name" value="AlkB-like"/>
</dbReference>
<evidence type="ECO:0000256" key="1">
    <source>
        <dbReference type="ARBA" id="ARBA00004123"/>
    </source>
</evidence>
<protein>
    <recommendedName>
        <fullName evidence="9">Fe2OG dioxygenase domain-containing protein</fullName>
    </recommendedName>
</protein>
<keyword evidence="7" id="KW-0539">Nucleus</keyword>
<dbReference type="PROSITE" id="PS51471">
    <property type="entry name" value="FE2OG_OXY"/>
    <property type="match status" value="1"/>
</dbReference>
<organism evidence="10 11">
    <name type="scientific">Apatococcus fuscideae</name>
    <dbReference type="NCBI Taxonomy" id="2026836"/>
    <lineage>
        <taxon>Eukaryota</taxon>
        <taxon>Viridiplantae</taxon>
        <taxon>Chlorophyta</taxon>
        <taxon>core chlorophytes</taxon>
        <taxon>Trebouxiophyceae</taxon>
        <taxon>Chlorellales</taxon>
        <taxon>Chlorellaceae</taxon>
        <taxon>Apatococcus</taxon>
    </lineage>
</organism>
<dbReference type="GO" id="GO:0005634">
    <property type="term" value="C:nucleus"/>
    <property type="evidence" value="ECO:0007669"/>
    <property type="project" value="UniProtKB-SubCell"/>
</dbReference>
<dbReference type="GO" id="GO:0046872">
    <property type="term" value="F:metal ion binding"/>
    <property type="evidence" value="ECO:0007669"/>
    <property type="project" value="UniProtKB-KW"/>
</dbReference>
<evidence type="ECO:0000256" key="4">
    <source>
        <dbReference type="ARBA" id="ARBA00022964"/>
    </source>
</evidence>
<evidence type="ECO:0000259" key="9">
    <source>
        <dbReference type="PROSITE" id="PS51471"/>
    </source>
</evidence>
<evidence type="ECO:0000256" key="7">
    <source>
        <dbReference type="ARBA" id="ARBA00023242"/>
    </source>
</evidence>
<evidence type="ECO:0000313" key="10">
    <source>
        <dbReference type="EMBL" id="KAK9867383.1"/>
    </source>
</evidence>
<name>A0AAW1TDG0_9CHLO</name>
<evidence type="ECO:0000256" key="2">
    <source>
        <dbReference type="ARBA" id="ARBA00007879"/>
    </source>
</evidence>
<feature type="compositionally biased region" description="Low complexity" evidence="8">
    <location>
        <begin position="213"/>
        <end position="222"/>
    </location>
</feature>
<dbReference type="InterPro" id="IPR037151">
    <property type="entry name" value="AlkB-like_sf"/>
</dbReference>
<keyword evidence="4" id="KW-0223">Dioxygenase</keyword>
<accession>A0AAW1TDG0</accession>
<feature type="region of interest" description="Disordered" evidence="8">
    <location>
        <begin position="207"/>
        <end position="230"/>
    </location>
</feature>
<keyword evidence="11" id="KW-1185">Reference proteome</keyword>
<keyword evidence="6" id="KW-0408">Iron</keyword>
<keyword evidence="3" id="KW-0479">Metal-binding</keyword>
<dbReference type="SUPFAM" id="SSF51197">
    <property type="entry name" value="Clavaminate synthase-like"/>
    <property type="match status" value="1"/>
</dbReference>
<dbReference type="Proteomes" id="UP001485043">
    <property type="component" value="Unassembled WGS sequence"/>
</dbReference>
<evidence type="ECO:0000256" key="8">
    <source>
        <dbReference type="SAM" id="MobiDB-lite"/>
    </source>
</evidence>
<dbReference type="AlphaFoldDB" id="A0AAW1TDG0"/>
<evidence type="ECO:0000256" key="3">
    <source>
        <dbReference type="ARBA" id="ARBA00022723"/>
    </source>
</evidence>
<feature type="domain" description="Fe2OG dioxygenase" evidence="9">
    <location>
        <begin position="155"/>
        <end position="368"/>
    </location>
</feature>
<dbReference type="InterPro" id="IPR032862">
    <property type="entry name" value="ALKBH6"/>
</dbReference>
<proteinExistence type="inferred from homology"/>
<comment type="caution">
    <text evidence="10">The sequence shown here is derived from an EMBL/GenBank/DDBJ whole genome shotgun (WGS) entry which is preliminary data.</text>
</comment>
<dbReference type="PANTHER" id="PTHR46030:SF1">
    <property type="entry name" value="ALPHA-KETOGLUTARATE-DEPENDENT DIOXYGENASE ALKB HOMOLOG 6"/>
    <property type="match status" value="1"/>
</dbReference>
<dbReference type="Pfam" id="PF13532">
    <property type="entry name" value="2OG-FeII_Oxy_2"/>
    <property type="match status" value="1"/>
</dbReference>
<dbReference type="EMBL" id="JALJOV010000090">
    <property type="protein sequence ID" value="KAK9867383.1"/>
    <property type="molecule type" value="Genomic_DNA"/>
</dbReference>
<evidence type="ECO:0000256" key="6">
    <source>
        <dbReference type="ARBA" id="ARBA00023004"/>
    </source>
</evidence>
<evidence type="ECO:0000313" key="11">
    <source>
        <dbReference type="Proteomes" id="UP001485043"/>
    </source>
</evidence>
<dbReference type="GO" id="GO:0051213">
    <property type="term" value="F:dioxygenase activity"/>
    <property type="evidence" value="ECO:0007669"/>
    <property type="project" value="UniProtKB-KW"/>
</dbReference>
<comment type="similarity">
    <text evidence="2">Belongs to the alkB family.</text>
</comment>
<dbReference type="PANTHER" id="PTHR46030">
    <property type="entry name" value="ALPHA-KETOGLUTARATE-DEPENDENT DIOXYGENASE ALKB HOMOLOG 6"/>
    <property type="match status" value="1"/>
</dbReference>
<keyword evidence="5" id="KW-0560">Oxidoreductase</keyword>